<dbReference type="SMART" id="SM00421">
    <property type="entry name" value="HTH_LUXR"/>
    <property type="match status" value="1"/>
</dbReference>
<proteinExistence type="predicted"/>
<dbReference type="InterPro" id="IPR000792">
    <property type="entry name" value="Tscrpt_reg_LuxR_C"/>
</dbReference>
<keyword evidence="6" id="KW-1185">Reference proteome</keyword>
<dbReference type="EMBL" id="JAVREP010000009">
    <property type="protein sequence ID" value="MDT0329687.1"/>
    <property type="molecule type" value="Genomic_DNA"/>
</dbReference>
<dbReference type="PANTHER" id="PTHR16305">
    <property type="entry name" value="TESTICULAR SOLUBLE ADENYLYL CYCLASE"/>
    <property type="match status" value="1"/>
</dbReference>
<dbReference type="RefSeq" id="WP_311512322.1">
    <property type="nucleotide sequence ID" value="NZ_JAVREP010000009.1"/>
</dbReference>
<dbReference type="PROSITE" id="PS50043">
    <property type="entry name" value="HTH_LUXR_2"/>
    <property type="match status" value="1"/>
</dbReference>
<keyword evidence="1" id="KW-0547">Nucleotide-binding</keyword>
<dbReference type="Pfam" id="PF00196">
    <property type="entry name" value="GerE"/>
    <property type="match status" value="1"/>
</dbReference>
<dbReference type="PROSITE" id="PS00622">
    <property type="entry name" value="HTH_LUXR_1"/>
    <property type="match status" value="1"/>
</dbReference>
<feature type="compositionally biased region" description="Low complexity" evidence="3">
    <location>
        <begin position="409"/>
        <end position="425"/>
    </location>
</feature>
<keyword evidence="2" id="KW-0067">ATP-binding</keyword>
<evidence type="ECO:0000256" key="2">
    <source>
        <dbReference type="ARBA" id="ARBA00022840"/>
    </source>
</evidence>
<name>A0ABU2MAH7_9ACTN</name>
<dbReference type="InterPro" id="IPR016032">
    <property type="entry name" value="Sig_transdc_resp-reg_C-effctor"/>
</dbReference>
<dbReference type="PANTHER" id="PTHR16305:SF35">
    <property type="entry name" value="TRANSCRIPTIONAL ACTIVATOR DOMAIN"/>
    <property type="match status" value="1"/>
</dbReference>
<dbReference type="Gene3D" id="3.40.50.300">
    <property type="entry name" value="P-loop containing nucleotide triphosphate hydrolases"/>
    <property type="match status" value="1"/>
</dbReference>
<dbReference type="InterPro" id="IPR027417">
    <property type="entry name" value="P-loop_NTPase"/>
</dbReference>
<gene>
    <name evidence="5" type="ORF">RM479_14810</name>
</gene>
<evidence type="ECO:0000256" key="3">
    <source>
        <dbReference type="SAM" id="MobiDB-lite"/>
    </source>
</evidence>
<accession>A0ABU2MAH7</accession>
<dbReference type="PRINTS" id="PR00038">
    <property type="entry name" value="HTHLUXR"/>
</dbReference>
<evidence type="ECO:0000256" key="1">
    <source>
        <dbReference type="ARBA" id="ARBA00022741"/>
    </source>
</evidence>
<evidence type="ECO:0000313" key="5">
    <source>
        <dbReference type="EMBL" id="MDT0329687.1"/>
    </source>
</evidence>
<comment type="caution">
    <text evidence="5">The sequence shown here is derived from an EMBL/GenBank/DDBJ whole genome shotgun (WGS) entry which is preliminary data.</text>
</comment>
<dbReference type="InterPro" id="IPR036388">
    <property type="entry name" value="WH-like_DNA-bd_sf"/>
</dbReference>
<sequence length="960" mass="101698">MTRVPPTVTAPSGRERELAAVRRLLHAARSGRSDALLVTGGPGSGKSALLAHAVTEAADLTVLYARAVPEESELAHAGLHQLLRTVLPYLPRLPAAQREVLDEALSLGRDDRPFPLAAAALALLTEAAAEHPLLVCVDDLHLMDRSSRQAIAFAARRFSVEGVATLLTADADVLGDLAGPARLALSPLPDRVLSDLLDERSPHPLAAGVRADLVAAARGNPRAAGELADALTPGQACGDAPLGEPPRSHGTLTDTCARLLRSLPADTRHRLLLMVLDETAEHHDRAEAAGLDPGDLEPAVAAGLVRHEAGRPVPAHPLVRTACYHRSPLGERHAAHRALADLYADLPAVAARHRAAAVAGTDPVLAAELTAIARNTTEHATAALLWERAAELTPTADAPSGSRSTGTVREAGSGAARPSGRAAEPVTTTDGTVREGRAPAIAEDRIGAKIREDRFLMAARHAWIAGDHRRARRDAHRAGDAADPFAAQMDLRAGVAIDAFHRLSAAAERLADHDPSRALELFHHAGEAGCLAGDHDRYFATAARARALAERADSPRDRVLLDYMAGKSAIFRGRHAQGVDALRRVQVAADHLGEPDVLVLGVISGLLCGDHIRTRALAGRAVLIARRTGAAALVPQALEFLTYAELWFGRLSLAEESATEGLRTALATGQENCAGHHRAALAFVAAIRGEEETCRGLAGAALATAEAHDVGLPAALASWALALLDLGAGRAREAAVRLRALTRSGPGRSHAAVRLLLTPHLVEAAVRGGLDTRVDAGVATLHAWAEATGNDTARALVARCRGLLADGDRAQEDLFRALELHTSGYCDFEQARTRLLLGTRLRRSRHPGSAREHLTEAREIFERLGAVPWAAQAAAELRAAGGAVSGAETRLSDLSPQQLRIARHVADGATNREVAARMFLSTRTVDHHLRNIYSKLGIRSRVELSRLIDRPAFADRSTCR</sequence>
<dbReference type="Gene3D" id="1.10.10.10">
    <property type="entry name" value="Winged helix-like DNA-binding domain superfamily/Winged helix DNA-binding domain"/>
    <property type="match status" value="1"/>
</dbReference>
<dbReference type="CDD" id="cd06170">
    <property type="entry name" value="LuxR_C_like"/>
    <property type="match status" value="1"/>
</dbReference>
<feature type="domain" description="HTH luxR-type" evidence="4">
    <location>
        <begin position="887"/>
        <end position="952"/>
    </location>
</feature>
<evidence type="ECO:0000259" key="4">
    <source>
        <dbReference type="PROSITE" id="PS50043"/>
    </source>
</evidence>
<protein>
    <submittedName>
        <fullName evidence="5">AAA family ATPase</fullName>
    </submittedName>
</protein>
<dbReference type="SUPFAM" id="SSF52540">
    <property type="entry name" value="P-loop containing nucleoside triphosphate hydrolases"/>
    <property type="match status" value="1"/>
</dbReference>
<dbReference type="Proteomes" id="UP001183390">
    <property type="component" value="Unassembled WGS sequence"/>
</dbReference>
<evidence type="ECO:0000313" key="6">
    <source>
        <dbReference type="Proteomes" id="UP001183390"/>
    </source>
</evidence>
<feature type="region of interest" description="Disordered" evidence="3">
    <location>
        <begin position="393"/>
        <end position="430"/>
    </location>
</feature>
<reference evidence="6" key="1">
    <citation type="submission" date="2023-07" db="EMBL/GenBank/DDBJ databases">
        <title>30 novel species of actinomycetes from the DSMZ collection.</title>
        <authorList>
            <person name="Nouioui I."/>
        </authorList>
    </citation>
    <scope>NUCLEOTIDE SEQUENCE [LARGE SCALE GENOMIC DNA]</scope>
    <source>
        <strain evidence="6">DSM 44743</strain>
    </source>
</reference>
<dbReference type="SUPFAM" id="SSF46894">
    <property type="entry name" value="C-terminal effector domain of the bipartite response regulators"/>
    <property type="match status" value="1"/>
</dbReference>
<dbReference type="InterPro" id="IPR041664">
    <property type="entry name" value="AAA_16"/>
</dbReference>
<organism evidence="5 6">
    <name type="scientific">Nocardiopsis lambiniae</name>
    <dbReference type="NCBI Taxonomy" id="3075539"/>
    <lineage>
        <taxon>Bacteria</taxon>
        <taxon>Bacillati</taxon>
        <taxon>Actinomycetota</taxon>
        <taxon>Actinomycetes</taxon>
        <taxon>Streptosporangiales</taxon>
        <taxon>Nocardiopsidaceae</taxon>
        <taxon>Nocardiopsis</taxon>
    </lineage>
</organism>
<dbReference type="Pfam" id="PF13191">
    <property type="entry name" value="AAA_16"/>
    <property type="match status" value="1"/>
</dbReference>